<sequence>MTREVEVTSDEITLGQLLKYADIVGSGGEVKVFLREERILVNGEPENRRGRKLRPGDRIEIEGFEPMVIKGIGQA</sequence>
<dbReference type="SUPFAM" id="SSF55174">
    <property type="entry name" value="Alpha-L RNA-binding motif"/>
    <property type="match status" value="1"/>
</dbReference>
<dbReference type="AlphaFoldDB" id="A0A292YIK7"/>
<reference evidence="3" key="1">
    <citation type="submission" date="2017-07" db="EMBL/GenBank/DDBJ databases">
        <title>Draft genome sequence of Effusibacillus lacus strain skLN1.</title>
        <authorList>
            <person name="Watanabe M."/>
            <person name="Kojima H."/>
            <person name="Fukui M."/>
        </authorList>
    </citation>
    <scope>NUCLEOTIDE SEQUENCE [LARGE SCALE GENOMIC DNA]</scope>
    <source>
        <strain evidence="3">skLN1</strain>
    </source>
</reference>
<dbReference type="InterPro" id="IPR036986">
    <property type="entry name" value="S4_RNA-bd_sf"/>
</dbReference>
<dbReference type="Proteomes" id="UP000217785">
    <property type="component" value="Unassembled WGS sequence"/>
</dbReference>
<evidence type="ECO:0000313" key="2">
    <source>
        <dbReference type="EMBL" id="GAX88721.1"/>
    </source>
</evidence>
<dbReference type="GO" id="GO:0003723">
    <property type="term" value="F:RNA binding"/>
    <property type="evidence" value="ECO:0007669"/>
    <property type="project" value="UniProtKB-KW"/>
</dbReference>
<evidence type="ECO:0000256" key="1">
    <source>
        <dbReference type="PROSITE-ProRule" id="PRU00182"/>
    </source>
</evidence>
<dbReference type="CDD" id="cd00165">
    <property type="entry name" value="S4"/>
    <property type="match status" value="1"/>
</dbReference>
<organism evidence="2 3">
    <name type="scientific">Effusibacillus lacus</name>
    <dbReference type="NCBI Taxonomy" id="1348429"/>
    <lineage>
        <taxon>Bacteria</taxon>
        <taxon>Bacillati</taxon>
        <taxon>Bacillota</taxon>
        <taxon>Bacilli</taxon>
        <taxon>Bacillales</taxon>
        <taxon>Alicyclobacillaceae</taxon>
        <taxon>Effusibacillus</taxon>
    </lineage>
</organism>
<protein>
    <submittedName>
        <fullName evidence="2">Uncharacterized protein</fullName>
    </submittedName>
</protein>
<name>A0A292YIK7_9BACL</name>
<keyword evidence="1" id="KW-0694">RNA-binding</keyword>
<dbReference type="Pfam" id="PF13275">
    <property type="entry name" value="S4_2"/>
    <property type="match status" value="1"/>
</dbReference>
<accession>A0A292YIK7</accession>
<dbReference type="PROSITE" id="PS50889">
    <property type="entry name" value="S4"/>
    <property type="match status" value="1"/>
</dbReference>
<dbReference type="RefSeq" id="WP_096180418.1">
    <property type="nucleotide sequence ID" value="NZ_BDUF01000007.1"/>
</dbReference>
<proteinExistence type="predicted"/>
<dbReference type="OrthoDB" id="9811532at2"/>
<evidence type="ECO:0000313" key="3">
    <source>
        <dbReference type="Proteomes" id="UP000217785"/>
    </source>
</evidence>
<keyword evidence="3" id="KW-1185">Reference proteome</keyword>
<dbReference type="EMBL" id="BDUF01000007">
    <property type="protein sequence ID" value="GAX88721.1"/>
    <property type="molecule type" value="Genomic_DNA"/>
</dbReference>
<gene>
    <name evidence="2" type="ORF">EFBL_0335</name>
</gene>
<comment type="caution">
    <text evidence="2">The sequence shown here is derived from an EMBL/GenBank/DDBJ whole genome shotgun (WGS) entry which is preliminary data.</text>
</comment>
<dbReference type="NCBIfam" id="TIGR02988">
    <property type="entry name" value="YaaA_near_RecF"/>
    <property type="match status" value="1"/>
</dbReference>
<dbReference type="InterPro" id="IPR014330">
    <property type="entry name" value="RNA-bd_S4-rel_YaaA"/>
</dbReference>
<dbReference type="Gene3D" id="3.10.290.10">
    <property type="entry name" value="RNA-binding S4 domain"/>
    <property type="match status" value="1"/>
</dbReference>